<dbReference type="AlphaFoldDB" id="A0A0C2JN79"/>
<evidence type="ECO:0000313" key="1">
    <source>
        <dbReference type="EMBL" id="KIH98297.1"/>
    </source>
</evidence>
<dbReference type="OrthoDB" id="3428976at2"/>
<keyword evidence="2" id="KW-1185">Reference proteome</keyword>
<reference evidence="2" key="1">
    <citation type="journal article" date="2015" name="Chem. Biol.">
        <title>Structure, bioactivity, and resistance mechanism of streptomonomicin, an unusual lasso Peptide from an understudied halophilic actinomycete.</title>
        <authorList>
            <person name="Metelev M."/>
            <person name="Tietz J.I."/>
            <person name="Melby J.O."/>
            <person name="Blair P.M."/>
            <person name="Zhu L."/>
            <person name="Livnat I."/>
            <person name="Severinov K."/>
            <person name="Mitchell D.A."/>
        </authorList>
    </citation>
    <scope>NUCLEOTIDE SEQUENCE [LARGE SCALE GENOMIC DNA]</scope>
    <source>
        <strain evidence="2">YIM 90003</strain>
    </source>
</reference>
<dbReference type="RefSeq" id="WP_040273950.1">
    <property type="nucleotide sequence ID" value="NZ_JROO01000027.1"/>
</dbReference>
<proteinExistence type="predicted"/>
<name>A0A0C2JN79_9ACTN</name>
<dbReference type="Proteomes" id="UP000031675">
    <property type="component" value="Unassembled WGS sequence"/>
</dbReference>
<evidence type="ECO:0000313" key="2">
    <source>
        <dbReference type="Proteomes" id="UP000031675"/>
    </source>
</evidence>
<gene>
    <name evidence="1" type="ORF">LP52_14165</name>
</gene>
<accession>A0A0C2JN79</accession>
<dbReference type="EMBL" id="JROO01000027">
    <property type="protein sequence ID" value="KIH98297.1"/>
    <property type="molecule type" value="Genomic_DNA"/>
</dbReference>
<sequence length="122" mass="13516">MSLSDIFASTAGQLDDHERLRIYVEGIRERAAKAVPWGPDTVGVPAQSDGNALMRINDIAFYANARQEIASFADLCLALLETHRPRDAGALSSDSTPPVRRCRCCMLRWPCPTVREMGRLLD</sequence>
<organism evidence="1 2">
    <name type="scientific">Streptomonospora alba</name>
    <dbReference type="NCBI Taxonomy" id="183763"/>
    <lineage>
        <taxon>Bacteria</taxon>
        <taxon>Bacillati</taxon>
        <taxon>Actinomycetota</taxon>
        <taxon>Actinomycetes</taxon>
        <taxon>Streptosporangiales</taxon>
        <taxon>Nocardiopsidaceae</taxon>
        <taxon>Streptomonospora</taxon>
    </lineage>
</organism>
<protein>
    <submittedName>
        <fullName evidence="1">Uncharacterized protein</fullName>
    </submittedName>
</protein>
<comment type="caution">
    <text evidence="1">The sequence shown here is derived from an EMBL/GenBank/DDBJ whole genome shotgun (WGS) entry which is preliminary data.</text>
</comment>